<evidence type="ECO:0000256" key="1">
    <source>
        <dbReference type="SAM" id="Coils"/>
    </source>
</evidence>
<name>A0ABS2NGT8_9BACI</name>
<comment type="caution">
    <text evidence="2">The sequence shown here is derived from an EMBL/GenBank/DDBJ whole genome shotgun (WGS) entry which is preliminary data.</text>
</comment>
<proteinExistence type="predicted"/>
<keyword evidence="1" id="KW-0175">Coiled coil</keyword>
<organism evidence="2 3">
    <name type="scientific">Rossellomorea pakistanensis</name>
    <dbReference type="NCBI Taxonomy" id="992288"/>
    <lineage>
        <taxon>Bacteria</taxon>
        <taxon>Bacillati</taxon>
        <taxon>Bacillota</taxon>
        <taxon>Bacilli</taxon>
        <taxon>Bacillales</taxon>
        <taxon>Bacillaceae</taxon>
        <taxon>Rossellomorea</taxon>
    </lineage>
</organism>
<accession>A0ABS2NGT8</accession>
<protein>
    <submittedName>
        <fullName evidence="2">Cytochrome c2</fullName>
    </submittedName>
</protein>
<gene>
    <name evidence="2" type="ORF">JOC86_003604</name>
</gene>
<evidence type="ECO:0000313" key="2">
    <source>
        <dbReference type="EMBL" id="MBM7587052.1"/>
    </source>
</evidence>
<dbReference type="Proteomes" id="UP001646157">
    <property type="component" value="Unassembled WGS sequence"/>
</dbReference>
<dbReference type="RefSeq" id="WP_205174203.1">
    <property type="nucleotide sequence ID" value="NZ_JAFBDZ010000003.1"/>
</dbReference>
<feature type="coiled-coil region" evidence="1">
    <location>
        <begin position="8"/>
        <end position="42"/>
    </location>
</feature>
<dbReference type="EMBL" id="JAFBDZ010000003">
    <property type="protein sequence ID" value="MBM7587052.1"/>
    <property type="molecule type" value="Genomic_DNA"/>
</dbReference>
<sequence>MSRARDSFHDVAEEVIALEEEINEMHEKIRSLEIRKEELQQKCIHQFQGNAYYEKCLLCHKIEVLYY</sequence>
<evidence type="ECO:0000313" key="3">
    <source>
        <dbReference type="Proteomes" id="UP001646157"/>
    </source>
</evidence>
<keyword evidence="3" id="KW-1185">Reference proteome</keyword>
<reference evidence="2 3" key="1">
    <citation type="submission" date="2021-01" db="EMBL/GenBank/DDBJ databases">
        <title>Genomic Encyclopedia of Type Strains, Phase IV (KMG-IV): sequencing the most valuable type-strain genomes for metagenomic binning, comparative biology and taxonomic classification.</title>
        <authorList>
            <person name="Goeker M."/>
        </authorList>
    </citation>
    <scope>NUCLEOTIDE SEQUENCE [LARGE SCALE GENOMIC DNA]</scope>
    <source>
        <strain evidence="2 3">DSM 24834</strain>
    </source>
</reference>